<keyword evidence="5" id="KW-1185">Reference proteome</keyword>
<name>A0A194UX77_CYTMA</name>
<keyword evidence="1" id="KW-0560">Oxidoreductase</keyword>
<dbReference type="EMBL" id="KN714687">
    <property type="protein sequence ID" value="KUI56229.1"/>
    <property type="molecule type" value="Genomic_DNA"/>
</dbReference>
<dbReference type="PANTHER" id="PTHR43333:SF1">
    <property type="entry name" value="D-ISOMER SPECIFIC 2-HYDROXYACID DEHYDROGENASE NAD-BINDING DOMAIN-CONTAINING PROTEIN"/>
    <property type="match status" value="1"/>
</dbReference>
<dbReference type="InterPro" id="IPR029752">
    <property type="entry name" value="D-isomer_DH_CS1"/>
</dbReference>
<evidence type="ECO:0000256" key="2">
    <source>
        <dbReference type="ARBA" id="ARBA00023027"/>
    </source>
</evidence>
<sequence>MASTNNTRSDRSGVILLAFFTFPPLEEWINRMKDKHPGLEKNNPLSCGMVSPLMIPLIAPPANLLKSVRFVLAASSGLDRWIGHPTYNDPDVLFANARGGTAQEIAEWVMGTWLAHGHRLYEYYDLQKKGEWETWSGTPRVQDSPGQRIGVLGYGAVGRQVGRIANALGMEVYAYTRSERPTPESLREFLSQDLEMLAISLPLSGTDGSLISHE</sequence>
<organism evidence="4 5">
    <name type="scientific">Cytospora mali</name>
    <name type="common">Apple Valsa canker fungus</name>
    <name type="synonym">Valsa mali</name>
    <dbReference type="NCBI Taxonomy" id="578113"/>
    <lineage>
        <taxon>Eukaryota</taxon>
        <taxon>Fungi</taxon>
        <taxon>Dikarya</taxon>
        <taxon>Ascomycota</taxon>
        <taxon>Pezizomycotina</taxon>
        <taxon>Sordariomycetes</taxon>
        <taxon>Sordariomycetidae</taxon>
        <taxon>Diaporthales</taxon>
        <taxon>Cytosporaceae</taxon>
        <taxon>Cytospora</taxon>
    </lineage>
</organism>
<feature type="domain" description="D-isomer specific 2-hydroxyacid dehydrogenase NAD-binding" evidence="3">
    <location>
        <begin position="111"/>
        <end position="185"/>
    </location>
</feature>
<protein>
    <submittedName>
        <fullName evidence="4">Glycerate dehydrogenase</fullName>
    </submittedName>
</protein>
<evidence type="ECO:0000259" key="3">
    <source>
        <dbReference type="Pfam" id="PF02826"/>
    </source>
</evidence>
<evidence type="ECO:0000313" key="5">
    <source>
        <dbReference type="Proteomes" id="UP000078576"/>
    </source>
</evidence>
<dbReference type="SUPFAM" id="SSF51735">
    <property type="entry name" value="NAD(P)-binding Rossmann-fold domains"/>
    <property type="match status" value="1"/>
</dbReference>
<dbReference type="Proteomes" id="UP000078576">
    <property type="component" value="Unassembled WGS sequence"/>
</dbReference>
<dbReference type="Pfam" id="PF02826">
    <property type="entry name" value="2-Hacid_dh_C"/>
    <property type="match status" value="1"/>
</dbReference>
<dbReference type="PANTHER" id="PTHR43333">
    <property type="entry name" value="2-HACID_DH_C DOMAIN-CONTAINING PROTEIN"/>
    <property type="match status" value="1"/>
</dbReference>
<dbReference type="GO" id="GO:0051287">
    <property type="term" value="F:NAD binding"/>
    <property type="evidence" value="ECO:0007669"/>
    <property type="project" value="InterPro"/>
</dbReference>
<dbReference type="InterPro" id="IPR036291">
    <property type="entry name" value="NAD(P)-bd_dom_sf"/>
</dbReference>
<dbReference type="STRING" id="694573.A0A194UX77"/>
<dbReference type="PROSITE" id="PS00065">
    <property type="entry name" value="D_2_HYDROXYACID_DH_1"/>
    <property type="match status" value="1"/>
</dbReference>
<dbReference type="GO" id="GO:0016491">
    <property type="term" value="F:oxidoreductase activity"/>
    <property type="evidence" value="ECO:0007669"/>
    <property type="project" value="UniProtKB-KW"/>
</dbReference>
<gene>
    <name evidence="4" type="ORF">VP1G_03636</name>
</gene>
<dbReference type="Gene3D" id="3.40.50.720">
    <property type="entry name" value="NAD(P)-binding Rossmann-like Domain"/>
    <property type="match status" value="2"/>
</dbReference>
<keyword evidence="2" id="KW-0520">NAD</keyword>
<evidence type="ECO:0000313" key="4">
    <source>
        <dbReference type="EMBL" id="KUI56229.1"/>
    </source>
</evidence>
<dbReference type="InterPro" id="IPR006140">
    <property type="entry name" value="D-isomer_DH_NAD-bd"/>
</dbReference>
<proteinExistence type="predicted"/>
<accession>A0A194UX77</accession>
<evidence type="ECO:0000256" key="1">
    <source>
        <dbReference type="ARBA" id="ARBA00023002"/>
    </source>
</evidence>
<dbReference type="OrthoDB" id="298012at2759"/>
<reference evidence="5" key="1">
    <citation type="submission" date="2014-12" db="EMBL/GenBank/DDBJ databases">
        <title>Genome Sequence of Valsa Canker Pathogens Uncovers a Specific Adaption of Colonization on Woody Bark.</title>
        <authorList>
            <person name="Yin Z."/>
            <person name="Liu H."/>
            <person name="Gao X."/>
            <person name="Li Z."/>
            <person name="Song N."/>
            <person name="Ke X."/>
            <person name="Dai Q."/>
            <person name="Wu Y."/>
            <person name="Sun Y."/>
            <person name="Xu J.-R."/>
            <person name="Kang Z.K."/>
            <person name="Wang L."/>
            <person name="Huang L."/>
        </authorList>
    </citation>
    <scope>NUCLEOTIDE SEQUENCE [LARGE SCALE GENOMIC DNA]</scope>
    <source>
        <strain evidence="5">SXYL134</strain>
    </source>
</reference>
<dbReference type="AlphaFoldDB" id="A0A194UX77"/>